<evidence type="ECO:0000313" key="3">
    <source>
        <dbReference type="Proteomes" id="UP000077857"/>
    </source>
</evidence>
<dbReference type="OrthoDB" id="5556891at2"/>
<feature type="signal peptide" evidence="1">
    <location>
        <begin position="1"/>
        <end position="22"/>
    </location>
</feature>
<reference evidence="2 3" key="1">
    <citation type="submission" date="2016-03" db="EMBL/GenBank/DDBJ databases">
        <authorList>
            <person name="Ploux O."/>
        </authorList>
    </citation>
    <scope>NUCLEOTIDE SEQUENCE [LARGE SCALE GENOMIC DNA]</scope>
    <source>
        <strain evidence="2 3">R-45378</strain>
    </source>
</reference>
<comment type="caution">
    <text evidence="2">The sequence shown here is derived from an EMBL/GenBank/DDBJ whole genome shotgun (WGS) entry which is preliminary data.</text>
</comment>
<name>A0A177N4F4_9GAMM</name>
<sequence length="622" mass="69453">MFGLRRFALCWRLALCVPGAVAAGPAAAQTFDFLYIEANEGNASGGHAALRFGEQVYHFQHVEPGLLRLYRDDFAAFRFAYANQQNRSLRGHRIEVAAEVYQALQEACKRRLAQQNRELGQLRDLQEDFELSLSLNAAEPAPPLQLRALGYFLENYRPTPRPALANDRGDSPELAELRDMAAQRYGPEFLAQKRQALWQELQTLSPNDPSEPAPRPGQLTFAQHYKNRLLNLAALDVLLAAAPPRSAAWLTATDALFRLSAAQRNALRQYRDATRADLIRLLNSERPDWGYPLLVGMARLHALQQSLTSGYLTVLDRRSADADPYAPAVDLPAALQYSRQLLNAANTQLAALEPLDERGYAAIEHSANALFALLRAETEPDSATLPRFSNTPDKTAVGDGPSIPLPAAVSAAYRTGAAKRLADYRQQLFERYAYHLWQRNCVTEIFQLLNATVAALPEAAADPIQTAEHALGAYLDGAFPNPIPFAAFDRVGAHYRTVASYQLPAYRERQIRERYRTQPDWWVDLQESNSLSSTLYRWHNQDAAFVFFTQDTVWPRPLQGSFNLAAAALETGYGLLSWPWDEGFHILKGLKGGAVSLPELVFCNIRKGSFPQLLPNFKPAEH</sequence>
<keyword evidence="1" id="KW-0732">Signal</keyword>
<dbReference type="Proteomes" id="UP000077857">
    <property type="component" value="Unassembled WGS sequence"/>
</dbReference>
<dbReference type="RefSeq" id="WP_064042087.1">
    <property type="nucleotide sequence ID" value="NZ_LUUJ01000112.1"/>
</dbReference>
<dbReference type="EMBL" id="LUUJ01000112">
    <property type="protein sequence ID" value="OAI12089.1"/>
    <property type="molecule type" value="Genomic_DNA"/>
</dbReference>
<evidence type="ECO:0000313" key="2">
    <source>
        <dbReference type="EMBL" id="OAI12089.1"/>
    </source>
</evidence>
<protein>
    <submittedName>
        <fullName evidence="2">Uncharacterized protein</fullName>
    </submittedName>
</protein>
<gene>
    <name evidence="2" type="ORF">A1507_19045</name>
</gene>
<dbReference type="AlphaFoldDB" id="A0A177N4F4"/>
<feature type="chain" id="PRO_5008068762" evidence="1">
    <location>
        <begin position="23"/>
        <end position="622"/>
    </location>
</feature>
<accession>A0A177N4F4</accession>
<proteinExistence type="predicted"/>
<evidence type="ECO:0000256" key="1">
    <source>
        <dbReference type="SAM" id="SignalP"/>
    </source>
</evidence>
<organism evidence="2 3">
    <name type="scientific">Methylomonas koyamae</name>
    <dbReference type="NCBI Taxonomy" id="702114"/>
    <lineage>
        <taxon>Bacteria</taxon>
        <taxon>Pseudomonadati</taxon>
        <taxon>Pseudomonadota</taxon>
        <taxon>Gammaproteobacteria</taxon>
        <taxon>Methylococcales</taxon>
        <taxon>Methylococcaceae</taxon>
        <taxon>Methylomonas</taxon>
    </lineage>
</organism>